<dbReference type="Proteomes" id="UP000298714">
    <property type="component" value="Chromosome"/>
</dbReference>
<protein>
    <submittedName>
        <fullName evidence="1">Uncharacterized protein</fullName>
    </submittedName>
</protein>
<reference evidence="2" key="1">
    <citation type="submission" date="2019-04" db="EMBL/GenBank/DDBJ databases">
        <title>Complete genome sequence of Sphingomonas sp. W1-2-3.</title>
        <authorList>
            <person name="Im W.T."/>
        </authorList>
    </citation>
    <scope>NUCLEOTIDE SEQUENCE [LARGE SCALE GENOMIC DNA]</scope>
    <source>
        <strain evidence="2">W1-2-3</strain>
    </source>
</reference>
<accession>A0A4D7CB93</accession>
<dbReference type="EMBL" id="CP039704">
    <property type="protein sequence ID" value="QCI79196.1"/>
    <property type="molecule type" value="Genomic_DNA"/>
</dbReference>
<keyword evidence="2" id="KW-1185">Reference proteome</keyword>
<evidence type="ECO:0000313" key="2">
    <source>
        <dbReference type="Proteomes" id="UP000298714"/>
    </source>
</evidence>
<proteinExistence type="predicted"/>
<dbReference type="AlphaFoldDB" id="A0A4D7CB93"/>
<sequence length="80" mass="9449">MVRPPWMRRLSHPLKNRLNLTTDDHGGLLSPEFLGRVIDLSYPAMRRYFRMDRLRDPGMRRRIANLEYLATWLGAKLATP</sequence>
<gene>
    <name evidence="1" type="ORF">E6W36_05420</name>
</gene>
<evidence type="ECO:0000313" key="1">
    <source>
        <dbReference type="EMBL" id="QCI79196.1"/>
    </source>
</evidence>
<organism evidence="1 2">
    <name type="scientific">Hankyongella ginsenosidimutans</name>
    <dbReference type="NCBI Taxonomy" id="1763828"/>
    <lineage>
        <taxon>Bacteria</taxon>
        <taxon>Pseudomonadati</taxon>
        <taxon>Pseudomonadota</taxon>
        <taxon>Alphaproteobacteria</taxon>
        <taxon>Sphingomonadales</taxon>
        <taxon>Sphingomonadaceae</taxon>
        <taxon>Hankyongella</taxon>
    </lineage>
</organism>
<dbReference type="RefSeq" id="WP_222874020.1">
    <property type="nucleotide sequence ID" value="NZ_CP039704.1"/>
</dbReference>
<dbReference type="KEGG" id="hgn:E6W36_05420"/>
<name>A0A4D7CB93_9SPHN</name>